<dbReference type="Gene3D" id="3.30.870.10">
    <property type="entry name" value="Endonuclease Chain A"/>
    <property type="match status" value="2"/>
</dbReference>
<sequence>MDLIDTRVHSYSSMRVTYSEQCCEHSIIKPACVPITILSLVVLTIVFYPLLNEEILGNTIQRFERTGECTDTCSVQIVETIPTNVSFGNYTENLSTYDAWKQLLDEAERSIDITVFYWNLRDSNNYSTSWQSVNVYLNHKIFHYLQTTVGREVNNLGKASVRSLDFVRLLGGGVLHTKMWIVDDKHIYVGSANMDWKSLTEVKELGYLIKNCSCMASDFSKIFTVYWRLGGEASKIPVKWPLNLRTYFNFTHPLKVFLNSKPAQTFISSSPDSFNTKSREHDVDAITAILKSAKIFAHIAVMDYLPTTVYFNGHNMYWPIIDDAIRTAVYNGVSVRLLISHWNHSRVEIVPYLKSLIAINDAFVHKKNFSGRVEAKLFTVPSDAEQAKLSFARVNHNKYMVTDQVAYVGTSNWVGDYFINTAGVGVSFIAPDVVQMLNDVFTRDWNSEYSSPV</sequence>
<dbReference type="WBParaSite" id="EVEC_0000156101-mRNA-1">
    <property type="protein sequence ID" value="EVEC_0000156101-mRNA-1"/>
    <property type="gene ID" value="EVEC_0000156101"/>
</dbReference>
<evidence type="ECO:0000313" key="4">
    <source>
        <dbReference type="Proteomes" id="UP000274131"/>
    </source>
</evidence>
<evidence type="ECO:0000256" key="1">
    <source>
        <dbReference type="ARBA" id="ARBA00008664"/>
    </source>
</evidence>
<evidence type="ECO:0000259" key="2">
    <source>
        <dbReference type="PROSITE" id="PS50035"/>
    </source>
</evidence>
<accession>A0A158Q9B3</accession>
<dbReference type="PROSITE" id="PS50035">
    <property type="entry name" value="PLD"/>
    <property type="match status" value="2"/>
</dbReference>
<dbReference type="SMART" id="SM00155">
    <property type="entry name" value="PLDc"/>
    <property type="match status" value="2"/>
</dbReference>
<organism evidence="5">
    <name type="scientific">Enterobius vermicularis</name>
    <name type="common">Human pinworm</name>
    <dbReference type="NCBI Taxonomy" id="51028"/>
    <lineage>
        <taxon>Eukaryota</taxon>
        <taxon>Metazoa</taxon>
        <taxon>Ecdysozoa</taxon>
        <taxon>Nematoda</taxon>
        <taxon>Chromadorea</taxon>
        <taxon>Rhabditida</taxon>
        <taxon>Spirurina</taxon>
        <taxon>Oxyuridomorpha</taxon>
        <taxon>Oxyuroidea</taxon>
        <taxon>Oxyuridae</taxon>
        <taxon>Enterobius</taxon>
    </lineage>
</organism>
<dbReference type="InterPro" id="IPR050874">
    <property type="entry name" value="Diverse_PLD-related"/>
</dbReference>
<dbReference type="CDD" id="cd09107">
    <property type="entry name" value="PLDc_vPLD3_4_5_like_2"/>
    <property type="match status" value="1"/>
</dbReference>
<name>A0A158Q9B3_ENTVE</name>
<dbReference type="GO" id="GO:0003824">
    <property type="term" value="F:catalytic activity"/>
    <property type="evidence" value="ECO:0007669"/>
    <property type="project" value="InterPro"/>
</dbReference>
<dbReference type="InterPro" id="IPR001736">
    <property type="entry name" value="PLipase_D/transphosphatidylase"/>
</dbReference>
<dbReference type="InterPro" id="IPR032803">
    <property type="entry name" value="PLDc_3"/>
</dbReference>
<dbReference type="OrthoDB" id="1923775at2759"/>
<dbReference type="CDD" id="cd09106">
    <property type="entry name" value="PLDc_vPLD3_4_5_like_1"/>
    <property type="match status" value="1"/>
</dbReference>
<dbReference type="Proteomes" id="UP000274131">
    <property type="component" value="Unassembled WGS sequence"/>
</dbReference>
<reference evidence="5" key="1">
    <citation type="submission" date="2016-04" db="UniProtKB">
        <authorList>
            <consortium name="WormBaseParasite"/>
        </authorList>
    </citation>
    <scope>IDENTIFICATION</scope>
</reference>
<feature type="domain" description="PLD phosphodiesterase" evidence="2">
    <location>
        <begin position="171"/>
        <end position="198"/>
    </location>
</feature>
<dbReference type="STRING" id="51028.A0A158Q9B3"/>
<evidence type="ECO:0000313" key="5">
    <source>
        <dbReference type="WBParaSite" id="EVEC_0000156101-mRNA-1"/>
    </source>
</evidence>
<dbReference type="AlphaFoldDB" id="A0A158Q9B3"/>
<dbReference type="Pfam" id="PF00614">
    <property type="entry name" value="PLDc"/>
    <property type="match status" value="1"/>
</dbReference>
<comment type="similarity">
    <text evidence="1">Belongs to the phospholipase D family.</text>
</comment>
<dbReference type="SUPFAM" id="SSF56024">
    <property type="entry name" value="Phospholipase D/nuclease"/>
    <property type="match status" value="2"/>
</dbReference>
<dbReference type="Pfam" id="PF13918">
    <property type="entry name" value="PLDc_3"/>
    <property type="match status" value="1"/>
</dbReference>
<dbReference type="PANTHER" id="PTHR10185">
    <property type="entry name" value="PHOSPHOLIPASE D - RELATED"/>
    <property type="match status" value="1"/>
</dbReference>
<keyword evidence="4" id="KW-1185">Reference proteome</keyword>
<dbReference type="PANTHER" id="PTHR10185:SF17">
    <property type="entry name" value="GM01519P-RELATED"/>
    <property type="match status" value="1"/>
</dbReference>
<feature type="domain" description="PLD phosphodiesterase" evidence="2">
    <location>
        <begin position="391"/>
        <end position="417"/>
    </location>
</feature>
<dbReference type="EMBL" id="UXUI01007191">
    <property type="protein sequence ID" value="VDD86126.1"/>
    <property type="molecule type" value="Genomic_DNA"/>
</dbReference>
<protein>
    <submittedName>
        <fullName evidence="5">PLD phosphodiesterase domain-containing protein</fullName>
    </submittedName>
</protein>
<reference evidence="3 4" key="2">
    <citation type="submission" date="2018-10" db="EMBL/GenBank/DDBJ databases">
        <authorList>
            <consortium name="Pathogen Informatics"/>
        </authorList>
    </citation>
    <scope>NUCLEOTIDE SEQUENCE [LARGE SCALE GENOMIC DNA]</scope>
</reference>
<evidence type="ECO:0000313" key="3">
    <source>
        <dbReference type="EMBL" id="VDD86126.1"/>
    </source>
</evidence>
<gene>
    <name evidence="3" type="ORF">EVEC_LOCUS1269</name>
</gene>
<proteinExistence type="inferred from homology"/>